<dbReference type="SMART" id="SM00297">
    <property type="entry name" value="BROMO"/>
    <property type="match status" value="1"/>
</dbReference>
<comment type="caution">
    <text evidence="8">The sequence shown here is derived from an EMBL/GenBank/DDBJ whole genome shotgun (WGS) entry which is preliminary data.</text>
</comment>
<gene>
    <name evidence="8" type="ORF">RJ641_010078</name>
</gene>
<dbReference type="Gene3D" id="1.20.1270.220">
    <property type="match status" value="1"/>
</dbReference>
<dbReference type="CDD" id="cd05506">
    <property type="entry name" value="Bromo_plant1"/>
    <property type="match status" value="1"/>
</dbReference>
<dbReference type="Pfam" id="PF00439">
    <property type="entry name" value="Bromodomain"/>
    <property type="match status" value="1"/>
</dbReference>
<dbReference type="AlphaFoldDB" id="A0AAN8V9X6"/>
<evidence type="ECO:0000313" key="8">
    <source>
        <dbReference type="EMBL" id="KAK6923878.1"/>
    </source>
</evidence>
<dbReference type="Pfam" id="PF17035">
    <property type="entry name" value="BET"/>
    <property type="match status" value="1"/>
</dbReference>
<feature type="compositionally biased region" description="Low complexity" evidence="5">
    <location>
        <begin position="372"/>
        <end position="394"/>
    </location>
</feature>
<dbReference type="InterPro" id="IPR001487">
    <property type="entry name" value="Bromodomain"/>
</dbReference>
<dbReference type="Gene3D" id="1.20.920.10">
    <property type="entry name" value="Bromodomain-like"/>
    <property type="match status" value="1"/>
</dbReference>
<keyword evidence="9" id="KW-1185">Reference proteome</keyword>
<dbReference type="PANTHER" id="PTHR45926">
    <property type="entry name" value="OSJNBA0053K19.4 PROTEIN"/>
    <property type="match status" value="1"/>
</dbReference>
<keyword evidence="1" id="KW-0805">Transcription regulation</keyword>
<evidence type="ECO:0000259" key="7">
    <source>
        <dbReference type="PROSITE" id="PS51525"/>
    </source>
</evidence>
<evidence type="ECO:0000256" key="1">
    <source>
        <dbReference type="ARBA" id="ARBA00023015"/>
    </source>
</evidence>
<feature type="region of interest" description="Disordered" evidence="5">
    <location>
        <begin position="312"/>
        <end position="404"/>
    </location>
</feature>
<protein>
    <submittedName>
        <fullName evidence="8">Bromodomain</fullName>
    </submittedName>
</protein>
<feature type="domain" description="NET" evidence="7">
    <location>
        <begin position="232"/>
        <end position="313"/>
    </location>
</feature>
<evidence type="ECO:0000259" key="6">
    <source>
        <dbReference type="PROSITE" id="PS50014"/>
    </source>
</evidence>
<evidence type="ECO:0000256" key="4">
    <source>
        <dbReference type="PROSITE-ProRule" id="PRU00035"/>
    </source>
</evidence>
<dbReference type="PROSITE" id="PS51525">
    <property type="entry name" value="NET"/>
    <property type="match status" value="1"/>
</dbReference>
<name>A0AAN8V9X6_9MAGN</name>
<dbReference type="InterPro" id="IPR036427">
    <property type="entry name" value="Bromodomain-like_sf"/>
</dbReference>
<dbReference type="PROSITE" id="PS50014">
    <property type="entry name" value="BROMODOMAIN_2"/>
    <property type="match status" value="1"/>
</dbReference>
<evidence type="ECO:0000256" key="3">
    <source>
        <dbReference type="ARBA" id="ARBA00023163"/>
    </source>
</evidence>
<keyword evidence="3" id="KW-0804">Transcription</keyword>
<proteinExistence type="predicted"/>
<dbReference type="InterPro" id="IPR027353">
    <property type="entry name" value="NET_dom"/>
</dbReference>
<evidence type="ECO:0000256" key="2">
    <source>
        <dbReference type="ARBA" id="ARBA00023117"/>
    </source>
</evidence>
<dbReference type="InterPro" id="IPR037377">
    <property type="entry name" value="GTE_bromo"/>
</dbReference>
<feature type="domain" description="Bromo" evidence="6">
    <location>
        <begin position="90"/>
        <end position="162"/>
    </location>
</feature>
<dbReference type="Proteomes" id="UP001370490">
    <property type="component" value="Unassembled WGS sequence"/>
</dbReference>
<dbReference type="PRINTS" id="PR00503">
    <property type="entry name" value="BROMODOMAIN"/>
</dbReference>
<dbReference type="EMBL" id="JBAMMX010000017">
    <property type="protein sequence ID" value="KAK6923878.1"/>
    <property type="molecule type" value="Genomic_DNA"/>
</dbReference>
<dbReference type="SUPFAM" id="SSF47370">
    <property type="entry name" value="Bromodomain"/>
    <property type="match status" value="1"/>
</dbReference>
<keyword evidence="2 4" id="KW-0103">Bromodomain</keyword>
<sequence>MLELDQVQDLKNRIELRELEIRSSCNPDRNTVSVSNALLGKKKTAKAAGLKRAFTVMDSEGEPGSSSVATTAKIVSTMMRKCKQILTKIMKHKHAWVFNTPVDVVKLGLPDYFRIIKNPMDLGTVRSKLEKKSYSSPLDFASDVRLTFNNAMLYNPRGQDVHHMAEALLCLFNELFDPVYKKFDKEHQKAKIAVETHREMNLEEAQKPIRPPNTAVPKTEAGMQKLGKLQKPKARVPNKREMKYEEKVKLGESLQSLPAEKLFQLLQIVRKRNGYLAEEDDEIELDMETVDTNTLWELDRFVCNYKIMESKNRKQGPVPNQNAAERSPGEVREVFESEDKSKREETVEEIDIGEDLPTTIFAPLEIEKDVDSSGSSSSSGGSSSGSDSRSSSRSGSDDEDADSL</sequence>
<reference evidence="8 9" key="1">
    <citation type="submission" date="2023-12" db="EMBL/GenBank/DDBJ databases">
        <title>A high-quality genome assembly for Dillenia turbinata (Dilleniales).</title>
        <authorList>
            <person name="Chanderbali A."/>
        </authorList>
    </citation>
    <scope>NUCLEOTIDE SEQUENCE [LARGE SCALE GENOMIC DNA]</scope>
    <source>
        <strain evidence="8">LSX21</strain>
        <tissue evidence="8">Leaf</tissue>
    </source>
</reference>
<accession>A0AAN8V9X6</accession>
<evidence type="ECO:0000313" key="9">
    <source>
        <dbReference type="Proteomes" id="UP001370490"/>
    </source>
</evidence>
<dbReference type="InterPro" id="IPR038336">
    <property type="entry name" value="NET_sf"/>
</dbReference>
<feature type="compositionally biased region" description="Basic and acidic residues" evidence="5">
    <location>
        <begin position="327"/>
        <end position="345"/>
    </location>
</feature>
<organism evidence="8 9">
    <name type="scientific">Dillenia turbinata</name>
    <dbReference type="NCBI Taxonomy" id="194707"/>
    <lineage>
        <taxon>Eukaryota</taxon>
        <taxon>Viridiplantae</taxon>
        <taxon>Streptophyta</taxon>
        <taxon>Embryophyta</taxon>
        <taxon>Tracheophyta</taxon>
        <taxon>Spermatophyta</taxon>
        <taxon>Magnoliopsida</taxon>
        <taxon>eudicotyledons</taxon>
        <taxon>Gunneridae</taxon>
        <taxon>Pentapetalae</taxon>
        <taxon>Dilleniales</taxon>
        <taxon>Dilleniaceae</taxon>
        <taxon>Dillenia</taxon>
    </lineage>
</organism>
<evidence type="ECO:0000256" key="5">
    <source>
        <dbReference type="SAM" id="MobiDB-lite"/>
    </source>
</evidence>